<comment type="subcellular location">
    <subcellularLocation>
        <location evidence="1">Cell membrane</location>
        <topology evidence="1">Multi-pass membrane protein</topology>
    </subcellularLocation>
</comment>
<dbReference type="Pfam" id="PF02308">
    <property type="entry name" value="MgtC"/>
    <property type="match status" value="1"/>
</dbReference>
<evidence type="ECO:0000313" key="9">
    <source>
        <dbReference type="EMBL" id="MBU2692336.1"/>
    </source>
</evidence>
<feature type="transmembrane region" description="Helical" evidence="7">
    <location>
        <begin position="36"/>
        <end position="56"/>
    </location>
</feature>
<feature type="transmembrane region" description="Helical" evidence="7">
    <location>
        <begin position="6"/>
        <end position="27"/>
    </location>
</feature>
<dbReference type="EMBL" id="JAHJDP010000087">
    <property type="protein sequence ID" value="MBU2692336.1"/>
    <property type="molecule type" value="Genomic_DNA"/>
</dbReference>
<dbReference type="PANTHER" id="PTHR33778:SF1">
    <property type="entry name" value="MAGNESIUM TRANSPORTER YHID-RELATED"/>
    <property type="match status" value="1"/>
</dbReference>
<protein>
    <submittedName>
        <fullName evidence="9">MgtC/SapB family protein</fullName>
    </submittedName>
</protein>
<feature type="domain" description="MgtC/SapB/SrpB/YhiD N-terminal" evidence="8">
    <location>
        <begin position="16"/>
        <end position="137"/>
    </location>
</feature>
<dbReference type="PRINTS" id="PR01837">
    <property type="entry name" value="MGTCSAPBPROT"/>
</dbReference>
<evidence type="ECO:0000256" key="4">
    <source>
        <dbReference type="ARBA" id="ARBA00022692"/>
    </source>
</evidence>
<accession>A0A948W850</accession>
<dbReference type="InterPro" id="IPR049177">
    <property type="entry name" value="MgtC_SapB_SrpB_YhiD_N"/>
</dbReference>
<gene>
    <name evidence="9" type="ORF">KJ970_15545</name>
</gene>
<evidence type="ECO:0000313" key="10">
    <source>
        <dbReference type="Proteomes" id="UP000777784"/>
    </source>
</evidence>
<comment type="similarity">
    <text evidence="2">Belongs to the MgtC/SapB family.</text>
</comment>
<feature type="transmembrane region" description="Helical" evidence="7">
    <location>
        <begin position="68"/>
        <end position="86"/>
    </location>
</feature>
<proteinExistence type="inferred from homology"/>
<evidence type="ECO:0000256" key="5">
    <source>
        <dbReference type="ARBA" id="ARBA00022989"/>
    </source>
</evidence>
<dbReference type="GO" id="GO:0005886">
    <property type="term" value="C:plasma membrane"/>
    <property type="evidence" value="ECO:0007669"/>
    <property type="project" value="UniProtKB-SubCell"/>
</dbReference>
<evidence type="ECO:0000256" key="2">
    <source>
        <dbReference type="ARBA" id="ARBA00009298"/>
    </source>
</evidence>
<keyword evidence="3" id="KW-1003">Cell membrane</keyword>
<keyword evidence="4 7" id="KW-0812">Transmembrane</keyword>
<evidence type="ECO:0000256" key="1">
    <source>
        <dbReference type="ARBA" id="ARBA00004651"/>
    </source>
</evidence>
<evidence type="ECO:0000256" key="3">
    <source>
        <dbReference type="ARBA" id="ARBA00022475"/>
    </source>
</evidence>
<dbReference type="PANTHER" id="PTHR33778">
    <property type="entry name" value="PROTEIN MGTC"/>
    <property type="match status" value="1"/>
</dbReference>
<evidence type="ECO:0000259" key="8">
    <source>
        <dbReference type="Pfam" id="PF02308"/>
    </source>
</evidence>
<reference evidence="9" key="1">
    <citation type="submission" date="2021-05" db="EMBL/GenBank/DDBJ databases">
        <title>Energy efficiency and biological interactions define the core microbiome of deep oligotrophic groundwater.</title>
        <authorList>
            <person name="Mehrshad M."/>
            <person name="Lopez-Fernandez M."/>
            <person name="Bell E."/>
            <person name="Bernier-Latmani R."/>
            <person name="Bertilsson S."/>
            <person name="Dopson M."/>
        </authorList>
    </citation>
    <scope>NUCLEOTIDE SEQUENCE</scope>
    <source>
        <strain evidence="9">Modern_marine.mb.64</strain>
    </source>
</reference>
<dbReference type="Proteomes" id="UP000777784">
    <property type="component" value="Unassembled WGS sequence"/>
</dbReference>
<dbReference type="InterPro" id="IPR003416">
    <property type="entry name" value="MgtC/SapB/SrpB/YhiD_fam"/>
</dbReference>
<dbReference type="AlphaFoldDB" id="A0A948W850"/>
<sequence length="164" mass="16662">MNYFNPFSSPFWLTIGVAVLCGTIIGLERQLRGKPAGVRTSCLICLGTAVFIHLGSGVASSSSDPTRVLGQLVTGIGFLGAGVILAREGTVSGVTTAAVIWVLAAIGAAIGLGHLLGAIALSAVTVGILTGMESLESAIKLLRRGVHSHERGSKNGDPGLGSRE</sequence>
<keyword evidence="5 7" id="KW-1133">Transmembrane helix</keyword>
<evidence type="ECO:0000256" key="6">
    <source>
        <dbReference type="ARBA" id="ARBA00023136"/>
    </source>
</evidence>
<name>A0A948W850_UNCEI</name>
<comment type="caution">
    <text evidence="9">The sequence shown here is derived from an EMBL/GenBank/DDBJ whole genome shotgun (WGS) entry which is preliminary data.</text>
</comment>
<evidence type="ECO:0000256" key="7">
    <source>
        <dbReference type="SAM" id="Phobius"/>
    </source>
</evidence>
<organism evidence="9 10">
    <name type="scientific">Eiseniibacteriota bacterium</name>
    <dbReference type="NCBI Taxonomy" id="2212470"/>
    <lineage>
        <taxon>Bacteria</taxon>
        <taxon>Candidatus Eiseniibacteriota</taxon>
    </lineage>
</organism>
<keyword evidence="6 7" id="KW-0472">Membrane</keyword>
<feature type="transmembrane region" description="Helical" evidence="7">
    <location>
        <begin position="93"/>
        <end position="110"/>
    </location>
</feature>